<accession>A0A7W7NQM7</accession>
<gene>
    <name evidence="2" type="ORF">HNP52_001421</name>
</gene>
<dbReference type="AlphaFoldDB" id="A0A7W7NQM7"/>
<evidence type="ECO:0000256" key="1">
    <source>
        <dbReference type="SAM" id="Phobius"/>
    </source>
</evidence>
<keyword evidence="1" id="KW-0472">Membrane</keyword>
<feature type="transmembrane region" description="Helical" evidence="1">
    <location>
        <begin position="32"/>
        <end position="51"/>
    </location>
</feature>
<dbReference type="RefSeq" id="WP_184164388.1">
    <property type="nucleotide sequence ID" value="NZ_JACHLN010000001.1"/>
</dbReference>
<comment type="caution">
    <text evidence="2">The sequence shown here is derived from an EMBL/GenBank/DDBJ whole genome shotgun (WGS) entry which is preliminary data.</text>
</comment>
<dbReference type="Proteomes" id="UP000575241">
    <property type="component" value="Unassembled WGS sequence"/>
</dbReference>
<keyword evidence="1" id="KW-0812">Transmembrane</keyword>
<dbReference type="EMBL" id="JACHLN010000001">
    <property type="protein sequence ID" value="MBB4838370.1"/>
    <property type="molecule type" value="Genomic_DNA"/>
</dbReference>
<sequence length="90" mass="10284">MMGARFREQGSVRPGYWFRPKRFGLGAVPVTWQGWAATFAFAAIVGLIVNFATHRDRLWLVLLLPVVGAYLWLIASKTDGDWRFRWGGDQ</sequence>
<keyword evidence="1" id="KW-1133">Transmembrane helix</keyword>
<keyword evidence="3" id="KW-1185">Reference proteome</keyword>
<protein>
    <submittedName>
        <fullName evidence="2">Uncharacterized protein</fullName>
    </submittedName>
</protein>
<reference evidence="2 3" key="1">
    <citation type="submission" date="2020-08" db="EMBL/GenBank/DDBJ databases">
        <title>Functional genomics of gut bacteria from endangered species of beetles.</title>
        <authorList>
            <person name="Carlos-Shanley C."/>
        </authorList>
    </citation>
    <scope>NUCLEOTIDE SEQUENCE [LARGE SCALE GENOMIC DNA]</scope>
    <source>
        <strain evidence="2 3">S00224</strain>
    </source>
</reference>
<evidence type="ECO:0000313" key="3">
    <source>
        <dbReference type="Proteomes" id="UP000575241"/>
    </source>
</evidence>
<organism evidence="2 3">
    <name type="scientific">Sphingomonas kyeonggiensis</name>
    <dbReference type="NCBI Taxonomy" id="1268553"/>
    <lineage>
        <taxon>Bacteria</taxon>
        <taxon>Pseudomonadati</taxon>
        <taxon>Pseudomonadota</taxon>
        <taxon>Alphaproteobacteria</taxon>
        <taxon>Sphingomonadales</taxon>
        <taxon>Sphingomonadaceae</taxon>
        <taxon>Sphingomonas</taxon>
    </lineage>
</organism>
<name>A0A7W7NQM7_9SPHN</name>
<proteinExistence type="predicted"/>
<evidence type="ECO:0000313" key="2">
    <source>
        <dbReference type="EMBL" id="MBB4838370.1"/>
    </source>
</evidence>
<feature type="transmembrane region" description="Helical" evidence="1">
    <location>
        <begin position="58"/>
        <end position="75"/>
    </location>
</feature>